<keyword evidence="1" id="KW-0472">Membrane</keyword>
<protein>
    <submittedName>
        <fullName evidence="2">Uncharacterized protein</fullName>
    </submittedName>
</protein>
<accession>A0A7S2MPP7</accession>
<evidence type="ECO:0000313" key="2">
    <source>
        <dbReference type="EMBL" id="CAD9495385.1"/>
    </source>
</evidence>
<dbReference type="EMBL" id="HBGS01062862">
    <property type="protein sequence ID" value="CAD9495385.1"/>
    <property type="molecule type" value="Transcribed_RNA"/>
</dbReference>
<keyword evidence="1" id="KW-1133">Transmembrane helix</keyword>
<keyword evidence="1" id="KW-0812">Transmembrane</keyword>
<feature type="transmembrane region" description="Helical" evidence="1">
    <location>
        <begin position="206"/>
        <end position="224"/>
    </location>
</feature>
<gene>
    <name evidence="2" type="ORF">DSPE1174_LOCUS32733</name>
</gene>
<organism evidence="2">
    <name type="scientific">Octactis speculum</name>
    <dbReference type="NCBI Taxonomy" id="3111310"/>
    <lineage>
        <taxon>Eukaryota</taxon>
        <taxon>Sar</taxon>
        <taxon>Stramenopiles</taxon>
        <taxon>Ochrophyta</taxon>
        <taxon>Dictyochophyceae</taxon>
        <taxon>Dictyochales</taxon>
        <taxon>Dictyochaceae</taxon>
        <taxon>Octactis</taxon>
    </lineage>
</organism>
<evidence type="ECO:0000256" key="1">
    <source>
        <dbReference type="SAM" id="Phobius"/>
    </source>
</evidence>
<proteinExistence type="predicted"/>
<dbReference type="AlphaFoldDB" id="A0A7S2MPP7"/>
<sequence>MMNQNAAQDASLLYCDSTDTVVLRGSVCYGDGAVEDDDGTRERNPKHWSEVQSAGWFQVKPEGGKLKLAAPVRLLTLPRGELLALVARASRFDVHVRGALGILHACALNLATPHRPLRVITGFIFNRELRVIHGPHAFFGSGIRLLRLLCCRLGSSQFGGPFLPVCFELLRVLFPHLHARLFILDIGHWIATATLALSLLALPFLALLALPLALALIGLIANSFP</sequence>
<name>A0A7S2MPP7_9STRA</name>
<reference evidence="2" key="1">
    <citation type="submission" date="2021-01" db="EMBL/GenBank/DDBJ databases">
        <authorList>
            <person name="Corre E."/>
            <person name="Pelletier E."/>
            <person name="Niang G."/>
            <person name="Scheremetjew M."/>
            <person name="Finn R."/>
            <person name="Kale V."/>
            <person name="Holt S."/>
            <person name="Cochrane G."/>
            <person name="Meng A."/>
            <person name="Brown T."/>
            <person name="Cohen L."/>
        </authorList>
    </citation>
    <scope>NUCLEOTIDE SEQUENCE</scope>
    <source>
        <strain evidence="2">CCMP1381</strain>
    </source>
</reference>